<evidence type="ECO:0000313" key="2">
    <source>
        <dbReference type="EMBL" id="GCC44343.1"/>
    </source>
</evidence>
<keyword evidence="3" id="KW-1185">Reference proteome</keyword>
<comment type="caution">
    <text evidence="2">The sequence shown here is derived from an EMBL/GenBank/DDBJ whole genome shotgun (WGS) entry which is preliminary data.</text>
</comment>
<evidence type="ECO:0000256" key="1">
    <source>
        <dbReference type="SAM" id="MobiDB-lite"/>
    </source>
</evidence>
<dbReference type="Proteomes" id="UP000287033">
    <property type="component" value="Unassembled WGS sequence"/>
</dbReference>
<protein>
    <submittedName>
        <fullName evidence="2">Uncharacterized protein</fullName>
    </submittedName>
</protein>
<feature type="non-terminal residue" evidence="2">
    <location>
        <position position="72"/>
    </location>
</feature>
<evidence type="ECO:0000313" key="3">
    <source>
        <dbReference type="Proteomes" id="UP000287033"/>
    </source>
</evidence>
<accession>A0A401TNZ8</accession>
<organism evidence="2 3">
    <name type="scientific">Chiloscyllium punctatum</name>
    <name type="common">Brownbanded bambooshark</name>
    <name type="synonym">Hemiscyllium punctatum</name>
    <dbReference type="NCBI Taxonomy" id="137246"/>
    <lineage>
        <taxon>Eukaryota</taxon>
        <taxon>Metazoa</taxon>
        <taxon>Chordata</taxon>
        <taxon>Craniata</taxon>
        <taxon>Vertebrata</taxon>
        <taxon>Chondrichthyes</taxon>
        <taxon>Elasmobranchii</taxon>
        <taxon>Galeomorphii</taxon>
        <taxon>Galeoidea</taxon>
        <taxon>Orectolobiformes</taxon>
        <taxon>Hemiscylliidae</taxon>
        <taxon>Chiloscyllium</taxon>
    </lineage>
</organism>
<proteinExistence type="predicted"/>
<dbReference type="EMBL" id="BEZZ01136488">
    <property type="protein sequence ID" value="GCC44343.1"/>
    <property type="molecule type" value="Genomic_DNA"/>
</dbReference>
<gene>
    <name evidence="2" type="ORF">chiPu_0028653</name>
</gene>
<name>A0A401TNZ8_CHIPU</name>
<feature type="region of interest" description="Disordered" evidence="1">
    <location>
        <begin position="37"/>
        <end position="72"/>
    </location>
</feature>
<sequence>MEAVERRREAGAGAAAAAAAAAADSDLLTMSSALCKPLPSSGPRSISDVSHPLSAEELLSPGPELAAGGGDK</sequence>
<reference evidence="2 3" key="1">
    <citation type="journal article" date="2018" name="Nat. Ecol. Evol.">
        <title>Shark genomes provide insights into elasmobranch evolution and the origin of vertebrates.</title>
        <authorList>
            <person name="Hara Y"/>
            <person name="Yamaguchi K"/>
            <person name="Onimaru K"/>
            <person name="Kadota M"/>
            <person name="Koyanagi M"/>
            <person name="Keeley SD"/>
            <person name="Tatsumi K"/>
            <person name="Tanaka K"/>
            <person name="Motone F"/>
            <person name="Kageyama Y"/>
            <person name="Nozu R"/>
            <person name="Adachi N"/>
            <person name="Nishimura O"/>
            <person name="Nakagawa R"/>
            <person name="Tanegashima C"/>
            <person name="Kiyatake I"/>
            <person name="Matsumoto R"/>
            <person name="Murakumo K"/>
            <person name="Nishida K"/>
            <person name="Terakita A"/>
            <person name="Kuratani S"/>
            <person name="Sato K"/>
            <person name="Hyodo S Kuraku.S."/>
        </authorList>
    </citation>
    <scope>NUCLEOTIDE SEQUENCE [LARGE SCALE GENOMIC DNA]</scope>
</reference>
<dbReference type="AlphaFoldDB" id="A0A401TNZ8"/>